<keyword evidence="6" id="KW-1185">Reference proteome</keyword>
<dbReference type="Pfam" id="PF00018">
    <property type="entry name" value="SH3_1"/>
    <property type="match status" value="1"/>
</dbReference>
<dbReference type="EMBL" id="MU004245">
    <property type="protein sequence ID" value="KAF2663406.1"/>
    <property type="molecule type" value="Genomic_DNA"/>
</dbReference>
<feature type="compositionally biased region" description="Acidic residues" evidence="3">
    <location>
        <begin position="541"/>
        <end position="552"/>
    </location>
</feature>
<gene>
    <name evidence="5" type="ORF">BT63DRAFT_117795</name>
</gene>
<feature type="region of interest" description="Disordered" evidence="3">
    <location>
        <begin position="947"/>
        <end position="999"/>
    </location>
</feature>
<evidence type="ECO:0000313" key="6">
    <source>
        <dbReference type="Proteomes" id="UP000799302"/>
    </source>
</evidence>
<evidence type="ECO:0000256" key="1">
    <source>
        <dbReference type="ARBA" id="ARBA00022443"/>
    </source>
</evidence>
<dbReference type="InterPro" id="IPR036028">
    <property type="entry name" value="SH3-like_dom_sf"/>
</dbReference>
<keyword evidence="1 2" id="KW-0728">SH3 domain</keyword>
<feature type="compositionally biased region" description="Polar residues" evidence="3">
    <location>
        <begin position="143"/>
        <end position="159"/>
    </location>
</feature>
<feature type="compositionally biased region" description="Acidic residues" evidence="3">
    <location>
        <begin position="109"/>
        <end position="119"/>
    </location>
</feature>
<dbReference type="OrthoDB" id="196165at2759"/>
<feature type="compositionally biased region" description="Polar residues" evidence="3">
    <location>
        <begin position="762"/>
        <end position="781"/>
    </location>
</feature>
<dbReference type="GO" id="GO:0015630">
    <property type="term" value="C:microtubule cytoskeleton"/>
    <property type="evidence" value="ECO:0007669"/>
    <property type="project" value="TreeGrafter"/>
</dbReference>
<feature type="compositionally biased region" description="Basic and acidic residues" evidence="3">
    <location>
        <begin position="682"/>
        <end position="693"/>
    </location>
</feature>
<dbReference type="GO" id="GO:0030950">
    <property type="term" value="P:establishment or maintenance of actin cytoskeleton polarity"/>
    <property type="evidence" value="ECO:0007669"/>
    <property type="project" value="TreeGrafter"/>
</dbReference>
<feature type="region of interest" description="Disordered" evidence="3">
    <location>
        <begin position="609"/>
        <end position="924"/>
    </location>
</feature>
<protein>
    <recommendedName>
        <fullName evidence="4">SH3 domain-containing protein</fullName>
    </recommendedName>
</protein>
<feature type="compositionally biased region" description="Polar residues" evidence="3">
    <location>
        <begin position="966"/>
        <end position="982"/>
    </location>
</feature>
<feature type="region of interest" description="Disordered" evidence="3">
    <location>
        <begin position="515"/>
        <end position="575"/>
    </location>
</feature>
<evidence type="ECO:0000256" key="2">
    <source>
        <dbReference type="PROSITE-ProRule" id="PRU00192"/>
    </source>
</evidence>
<dbReference type="PANTHER" id="PTHR47775:SF1">
    <property type="entry name" value="BUD SITE SELECTION PROTEIN 14"/>
    <property type="match status" value="1"/>
</dbReference>
<feature type="compositionally biased region" description="Polar residues" evidence="3">
    <location>
        <begin position="14"/>
        <end position="23"/>
    </location>
</feature>
<dbReference type="InterPro" id="IPR001452">
    <property type="entry name" value="SH3_domain"/>
</dbReference>
<dbReference type="SMART" id="SM00326">
    <property type="entry name" value="SH3"/>
    <property type="match status" value="1"/>
</dbReference>
<organism evidence="5 6">
    <name type="scientific">Microthyrium microscopicum</name>
    <dbReference type="NCBI Taxonomy" id="703497"/>
    <lineage>
        <taxon>Eukaryota</taxon>
        <taxon>Fungi</taxon>
        <taxon>Dikarya</taxon>
        <taxon>Ascomycota</taxon>
        <taxon>Pezizomycotina</taxon>
        <taxon>Dothideomycetes</taxon>
        <taxon>Dothideomycetes incertae sedis</taxon>
        <taxon>Microthyriales</taxon>
        <taxon>Microthyriaceae</taxon>
        <taxon>Microthyrium</taxon>
    </lineage>
</organism>
<feature type="compositionally biased region" description="Basic residues" evidence="3">
    <location>
        <begin position="694"/>
        <end position="709"/>
    </location>
</feature>
<feature type="compositionally biased region" description="Basic and acidic residues" evidence="3">
    <location>
        <begin position="330"/>
        <end position="350"/>
    </location>
</feature>
<evidence type="ECO:0000256" key="3">
    <source>
        <dbReference type="SAM" id="MobiDB-lite"/>
    </source>
</evidence>
<dbReference type="GO" id="GO:0008104">
    <property type="term" value="P:intracellular protein localization"/>
    <property type="evidence" value="ECO:0007669"/>
    <property type="project" value="TreeGrafter"/>
</dbReference>
<name>A0A6A6TVC4_9PEZI</name>
<feature type="compositionally biased region" description="Polar residues" evidence="3">
    <location>
        <begin position="830"/>
        <end position="847"/>
    </location>
</feature>
<evidence type="ECO:0000259" key="4">
    <source>
        <dbReference type="PROSITE" id="PS50002"/>
    </source>
</evidence>
<feature type="compositionally biased region" description="Low complexity" evidence="3">
    <location>
        <begin position="983"/>
        <end position="999"/>
    </location>
</feature>
<feature type="region of interest" description="Disordered" evidence="3">
    <location>
        <begin position="1"/>
        <end position="218"/>
    </location>
</feature>
<evidence type="ECO:0000313" key="5">
    <source>
        <dbReference type="EMBL" id="KAF2663406.1"/>
    </source>
</evidence>
<dbReference type="Gene3D" id="2.30.30.40">
    <property type="entry name" value="SH3 Domains"/>
    <property type="match status" value="1"/>
</dbReference>
<dbReference type="AlphaFoldDB" id="A0A6A6TVC4"/>
<feature type="compositionally biased region" description="Basic and acidic residues" evidence="3">
    <location>
        <begin position="793"/>
        <end position="805"/>
    </location>
</feature>
<dbReference type="SUPFAM" id="SSF50044">
    <property type="entry name" value="SH3-domain"/>
    <property type="match status" value="1"/>
</dbReference>
<dbReference type="PROSITE" id="PS50002">
    <property type="entry name" value="SH3"/>
    <property type="match status" value="1"/>
</dbReference>
<feature type="compositionally biased region" description="Low complexity" evidence="3">
    <location>
        <begin position="168"/>
        <end position="182"/>
    </location>
</feature>
<feature type="compositionally biased region" description="Basic and acidic residues" evidence="3">
    <location>
        <begin position="44"/>
        <end position="57"/>
    </location>
</feature>
<feature type="compositionally biased region" description="Polar residues" evidence="3">
    <location>
        <begin position="554"/>
        <end position="567"/>
    </location>
</feature>
<feature type="domain" description="SH3" evidence="4">
    <location>
        <begin position="423"/>
        <end position="484"/>
    </location>
</feature>
<dbReference type="Proteomes" id="UP000799302">
    <property type="component" value="Unassembled WGS sequence"/>
</dbReference>
<feature type="compositionally biased region" description="Pro residues" evidence="3">
    <location>
        <begin position="952"/>
        <end position="964"/>
    </location>
</feature>
<dbReference type="FunFam" id="2.30.30.40:FF:000035">
    <property type="entry name" value="SH3 domain containing protein"/>
    <property type="match status" value="1"/>
</dbReference>
<feature type="compositionally biased region" description="Polar residues" evidence="3">
    <location>
        <begin position="627"/>
        <end position="638"/>
    </location>
</feature>
<dbReference type="InterPro" id="IPR053039">
    <property type="entry name" value="Polarity_Bud-Selection_Reg"/>
</dbReference>
<feature type="compositionally biased region" description="Basic and acidic residues" evidence="3">
    <location>
        <begin position="639"/>
        <end position="649"/>
    </location>
</feature>
<reference evidence="5" key="1">
    <citation type="journal article" date="2020" name="Stud. Mycol.">
        <title>101 Dothideomycetes genomes: a test case for predicting lifestyles and emergence of pathogens.</title>
        <authorList>
            <person name="Haridas S."/>
            <person name="Albert R."/>
            <person name="Binder M."/>
            <person name="Bloem J."/>
            <person name="Labutti K."/>
            <person name="Salamov A."/>
            <person name="Andreopoulos B."/>
            <person name="Baker S."/>
            <person name="Barry K."/>
            <person name="Bills G."/>
            <person name="Bluhm B."/>
            <person name="Cannon C."/>
            <person name="Castanera R."/>
            <person name="Culley D."/>
            <person name="Daum C."/>
            <person name="Ezra D."/>
            <person name="Gonzalez J."/>
            <person name="Henrissat B."/>
            <person name="Kuo A."/>
            <person name="Liang C."/>
            <person name="Lipzen A."/>
            <person name="Lutzoni F."/>
            <person name="Magnuson J."/>
            <person name="Mondo S."/>
            <person name="Nolan M."/>
            <person name="Ohm R."/>
            <person name="Pangilinan J."/>
            <person name="Park H.-J."/>
            <person name="Ramirez L."/>
            <person name="Alfaro M."/>
            <person name="Sun H."/>
            <person name="Tritt A."/>
            <person name="Yoshinaga Y."/>
            <person name="Zwiers L.-H."/>
            <person name="Turgeon B."/>
            <person name="Goodwin S."/>
            <person name="Spatafora J."/>
            <person name="Crous P."/>
            <person name="Grigoriev I."/>
        </authorList>
    </citation>
    <scope>NUCLEOTIDE SEQUENCE</scope>
    <source>
        <strain evidence="5">CBS 115976</strain>
    </source>
</reference>
<feature type="region of interest" description="Disordered" evidence="3">
    <location>
        <begin position="253"/>
        <end position="378"/>
    </location>
</feature>
<dbReference type="GO" id="GO:0051286">
    <property type="term" value="C:cell tip"/>
    <property type="evidence" value="ECO:0007669"/>
    <property type="project" value="TreeGrafter"/>
</dbReference>
<feature type="compositionally biased region" description="Acidic residues" evidence="3">
    <location>
        <begin position="367"/>
        <end position="378"/>
    </location>
</feature>
<feature type="compositionally biased region" description="Polar residues" evidence="3">
    <location>
        <begin position="899"/>
        <end position="908"/>
    </location>
</feature>
<accession>A0A6A6TVC4</accession>
<feature type="compositionally biased region" description="Polar residues" evidence="3">
    <location>
        <begin position="662"/>
        <end position="676"/>
    </location>
</feature>
<sequence length="1083" mass="118759">MTRPSIVRADTIDLQDQNSPSAQDHSKSHLNGGPVGQAAPHQAAELRHVQNERHAEEVALSNAWSHNGQGLSDEPPSEDDDMYARAEQLTGDTLVHHNGDLLGPSEGSDTGDDEDPLGDDMERASSSPSITDGGLPQFLWPRRSSSLTPIQTPVGTPTRDSFGASVRNSLLNSSSPFPNSLSRDTVPRYSSPIFGSDTDLCSDEVPDQSSSPFVSSPEDLSCFLSRSTSLSSPRHHHWGEYTTFKTTNDLTALLSPENDNDFAGQGKPSAEEQALADEERDELTPLLSEQEEYFSNGLQHRRSLSRSPTDKPLPRLPSPTKEGYVGMDHTVAKERITENEVFERDQETPTKKSAAGTSEAASLIAENDSEDDSDWLTESEDGDSFDSLLFNDDEAKVFKRSLTSALYFTTGWNAQSLQETEDIDFDLVYALHSFVATVEGQANAAKGDTMVLLDDSNSYWWLVRVMKDSTIGYLPAEHIETPTERLARLNKHRNIDATKMHFEDSLEKPRNPLKRAMRRRNQKQVAFAEPTYRDAPVYDYTSDEEEEDEEGEMQAQTNGQTNEAQMTQEEDYEDEDEITAVAPLNVRSTVKDPQQPVEELAQEVDQNMGLAEEQQFNEDGERVGPSRSRNGTVRNTDSFFKDDTAETRKITITPKLLRDENGSTMEVTRASNSMDRGSSFDFSDKPDRKEDKNTKKKKGMFNIFKRSKSDKKYKEESVNSTKTSSEFSRESPAPTSGTVSPAEKISLDNGVQRKGSKGGKLQKTQQPNGPTNGQQRQTMSPNGLRPLQLSVDHGIEEKLSNDSMRDANGGQRLSPEKQMNGSATGAPFAKQSNNPFADTNGISQVSRVTEIAPDALSESPVHITAADAHPDSEPPALVRDSSSDSDDVRSLRDSPSPPMQNGTIQHTQHAQHEGTGLGLQHSPMSSSMGVFGGVALAGAASLGGLAIASREQPPPPSREPPPQPNGFGSINTTPGSMPDRQNSTSTTTSAILSSAPSTPVWSDASLRQYMDESGSSDIRDLLVLTRDTTGVVPVSANHPLMAGLYSEERGQVKEMDDTLNELLSTYIERKVRSRSAQSQRKRL</sequence>
<dbReference type="PANTHER" id="PTHR47775">
    <property type="entry name" value="BUD SITE SELECTION PROTEIN 14"/>
    <property type="match status" value="1"/>
</dbReference>
<proteinExistence type="predicted"/>